<keyword evidence="3" id="KW-1185">Reference proteome</keyword>
<dbReference type="HOGENOM" id="CLU_793926_0_0_3"/>
<feature type="domain" description="VWFA" evidence="1">
    <location>
        <begin position="61"/>
        <end position="249"/>
    </location>
</feature>
<dbReference type="PROSITE" id="PS50234">
    <property type="entry name" value="VWFA"/>
    <property type="match status" value="1"/>
</dbReference>
<dbReference type="STRING" id="497965.Cyan7822_4204"/>
<dbReference type="AlphaFoldDB" id="E0U8Y3"/>
<dbReference type="eggNOG" id="COG2304">
    <property type="taxonomic scope" value="Bacteria"/>
</dbReference>
<dbReference type="SUPFAM" id="SSF53300">
    <property type="entry name" value="vWA-like"/>
    <property type="match status" value="1"/>
</dbReference>
<dbReference type="Proteomes" id="UP000008206">
    <property type="component" value="Chromosome"/>
</dbReference>
<dbReference type="InterPro" id="IPR002035">
    <property type="entry name" value="VWF_A"/>
</dbReference>
<dbReference type="Gene3D" id="3.40.50.410">
    <property type="entry name" value="von Willebrand factor, type A domain"/>
    <property type="match status" value="1"/>
</dbReference>
<protein>
    <submittedName>
        <fullName evidence="2">von Willebrand factor type A</fullName>
    </submittedName>
</protein>
<dbReference type="PROSITE" id="PS51257">
    <property type="entry name" value="PROKAR_LIPOPROTEIN"/>
    <property type="match status" value="1"/>
</dbReference>
<gene>
    <name evidence="2" type="ordered locus">Cyan7822_4204</name>
</gene>
<evidence type="ECO:0000259" key="1">
    <source>
        <dbReference type="PROSITE" id="PS50234"/>
    </source>
</evidence>
<evidence type="ECO:0000313" key="3">
    <source>
        <dbReference type="Proteomes" id="UP000008206"/>
    </source>
</evidence>
<organism evidence="2 3">
    <name type="scientific">Gloeothece verrucosa (strain PCC 7822)</name>
    <name type="common">Cyanothece sp. (strain PCC 7822)</name>
    <dbReference type="NCBI Taxonomy" id="497965"/>
    <lineage>
        <taxon>Bacteria</taxon>
        <taxon>Bacillati</taxon>
        <taxon>Cyanobacteriota</taxon>
        <taxon>Cyanophyceae</taxon>
        <taxon>Oscillatoriophycideae</taxon>
        <taxon>Chroococcales</taxon>
        <taxon>Aphanothecaceae</taxon>
        <taxon>Gloeothece</taxon>
        <taxon>Gloeothece verrucosa</taxon>
    </lineage>
</organism>
<dbReference type="KEGG" id="cyj:Cyan7822_4204"/>
<dbReference type="EMBL" id="CP002198">
    <property type="protein sequence ID" value="ADN16122.1"/>
    <property type="molecule type" value="Genomic_DNA"/>
</dbReference>
<accession>E0U8Y3</accession>
<sequence length="349" mass="39071">MIQIFFKTKLLLNSLFFASLTLIFLTLLGGCETREDPCLLTANPSPSLSTTTSPTPIAKSPVMIILDASGSMVKEKEKIDGKLKLDIAKESITTIINSSDASNLELSLTALGHKSKDCKDNIEIFEEKNKKILDVLPAIKGGTETPLTEAIRQASSKFKDKKQKNIIVLLTDGVESCKKDKNHNPDQKAPLEEVDSLKKEGFNFILNIITLGKIKTNNEILEELAKAGGGKLYKPENTEELNKALSESVLRFGAIQVKRPKTATVASIKGWKLYENDNPVPIKHETKSIKTDFNLWEKNSVLAQNYRFCMYFEDAKKKPFIKDIQIESSQIMIVDYEKNRVEIKLNDAF</sequence>
<reference evidence="3" key="1">
    <citation type="journal article" date="2011" name="MBio">
        <title>Novel metabolic attributes of the genus Cyanothece, comprising a group of unicellular nitrogen-fixing Cyanobacteria.</title>
        <authorList>
            <person name="Bandyopadhyay A."/>
            <person name="Elvitigala T."/>
            <person name="Welsh E."/>
            <person name="Stockel J."/>
            <person name="Liberton M."/>
            <person name="Min H."/>
            <person name="Sherman L.A."/>
            <person name="Pakrasi H.B."/>
        </authorList>
    </citation>
    <scope>NUCLEOTIDE SEQUENCE [LARGE SCALE GENOMIC DNA]</scope>
    <source>
        <strain evidence="3">PCC 7822</strain>
    </source>
</reference>
<dbReference type="Pfam" id="PF13519">
    <property type="entry name" value="VWA_2"/>
    <property type="match status" value="1"/>
</dbReference>
<dbReference type="SMART" id="SM00327">
    <property type="entry name" value="VWA"/>
    <property type="match status" value="1"/>
</dbReference>
<proteinExistence type="predicted"/>
<dbReference type="InterPro" id="IPR036465">
    <property type="entry name" value="vWFA_dom_sf"/>
</dbReference>
<name>E0U8Y3_GLOV7</name>
<evidence type="ECO:0000313" key="2">
    <source>
        <dbReference type="EMBL" id="ADN16122.1"/>
    </source>
</evidence>